<evidence type="ECO:0000313" key="2">
    <source>
        <dbReference type="EMBL" id="SDN59602.1"/>
    </source>
</evidence>
<evidence type="ECO:0000256" key="1">
    <source>
        <dbReference type="SAM" id="MobiDB-lite"/>
    </source>
</evidence>
<reference evidence="3" key="1">
    <citation type="submission" date="2016-10" db="EMBL/GenBank/DDBJ databases">
        <authorList>
            <person name="Varghese N."/>
            <person name="Submissions S."/>
        </authorList>
    </citation>
    <scope>NUCLEOTIDE SEQUENCE [LARGE SCALE GENOMIC DNA]</scope>
    <source>
        <strain evidence="3">CGMCC 1.6494</strain>
    </source>
</reference>
<dbReference type="Pfam" id="PF05768">
    <property type="entry name" value="Glrx-like"/>
    <property type="match status" value="1"/>
</dbReference>
<protein>
    <submittedName>
        <fullName evidence="2">Glutaredoxin-like domain</fullName>
    </submittedName>
</protein>
<organism evidence="2 3">
    <name type="scientific">Vreelandella arcis</name>
    <dbReference type="NCBI Taxonomy" id="416873"/>
    <lineage>
        <taxon>Bacteria</taxon>
        <taxon>Pseudomonadati</taxon>
        <taxon>Pseudomonadota</taxon>
        <taxon>Gammaproteobacteria</taxon>
        <taxon>Oceanospirillales</taxon>
        <taxon>Halomonadaceae</taxon>
        <taxon>Vreelandella</taxon>
    </lineage>
</organism>
<dbReference type="AlphaFoldDB" id="A0A1H0CP03"/>
<dbReference type="RefSeq" id="WP_089705141.1">
    <property type="nucleotide sequence ID" value="NZ_FNII01000006.1"/>
</dbReference>
<dbReference type="EMBL" id="FNII01000006">
    <property type="protein sequence ID" value="SDN59602.1"/>
    <property type="molecule type" value="Genomic_DNA"/>
</dbReference>
<name>A0A1H0CP03_9GAMM</name>
<keyword evidence="3" id="KW-1185">Reference proteome</keyword>
<dbReference type="SUPFAM" id="SSF52833">
    <property type="entry name" value="Thioredoxin-like"/>
    <property type="match status" value="1"/>
</dbReference>
<gene>
    <name evidence="2" type="ORF">SAMN04487951_106131</name>
</gene>
<accession>A0A1H0CP03</accession>
<proteinExistence type="predicted"/>
<feature type="region of interest" description="Disordered" evidence="1">
    <location>
        <begin position="92"/>
        <end position="111"/>
    </location>
</feature>
<dbReference type="InterPro" id="IPR008554">
    <property type="entry name" value="Glutaredoxin-like"/>
</dbReference>
<sequence length="111" mass="12559">MIWLTIYTTQGCHLCDELEARVAALTHPVIEWQRVEVSDDEALMARYGERIPVLADDKGQELDRGNELERLTTWLRQRGWLDEAALSALSAPVETSARGGAHQRNGRRFLG</sequence>
<dbReference type="OrthoDB" id="8537427at2"/>
<evidence type="ECO:0000313" key="3">
    <source>
        <dbReference type="Proteomes" id="UP000199677"/>
    </source>
</evidence>
<dbReference type="InterPro" id="IPR036249">
    <property type="entry name" value="Thioredoxin-like_sf"/>
</dbReference>
<dbReference type="Proteomes" id="UP000199677">
    <property type="component" value="Unassembled WGS sequence"/>
</dbReference>
<dbReference type="Gene3D" id="3.40.30.10">
    <property type="entry name" value="Glutaredoxin"/>
    <property type="match status" value="1"/>
</dbReference>
<dbReference type="STRING" id="416873.SAMN04487951_106131"/>